<dbReference type="Proteomes" id="UP001575652">
    <property type="component" value="Unassembled WGS sequence"/>
</dbReference>
<keyword evidence="1" id="KW-0472">Membrane</keyword>
<dbReference type="GO" id="GO:0016787">
    <property type="term" value="F:hydrolase activity"/>
    <property type="evidence" value="ECO:0007669"/>
    <property type="project" value="UniProtKB-KW"/>
</dbReference>
<feature type="transmembrane region" description="Helical" evidence="1">
    <location>
        <begin position="166"/>
        <end position="183"/>
    </location>
</feature>
<keyword evidence="1" id="KW-1133">Transmembrane helix</keyword>
<reference evidence="2 3" key="1">
    <citation type="submission" date="2024-09" db="EMBL/GenBank/DDBJ databases">
        <authorList>
            <person name="Salinas-Garcia M.A."/>
            <person name="Prieme A."/>
        </authorList>
    </citation>
    <scope>NUCLEOTIDE SEQUENCE [LARGE SCALE GENOMIC DNA]</scope>
    <source>
        <strain evidence="2 3">DSM 21081</strain>
    </source>
</reference>
<dbReference type="InterPro" id="IPR007404">
    <property type="entry name" value="YdjM-like"/>
</dbReference>
<feature type="transmembrane region" description="Helical" evidence="1">
    <location>
        <begin position="52"/>
        <end position="73"/>
    </location>
</feature>
<feature type="transmembrane region" description="Helical" evidence="1">
    <location>
        <begin position="189"/>
        <end position="218"/>
    </location>
</feature>
<keyword evidence="3" id="KW-1185">Reference proteome</keyword>
<evidence type="ECO:0000256" key="1">
    <source>
        <dbReference type="SAM" id="Phobius"/>
    </source>
</evidence>
<gene>
    <name evidence="2" type="ORF">ACETWP_13250</name>
</gene>
<keyword evidence="1" id="KW-0812">Transmembrane</keyword>
<name>A0ABV4UR59_9MICC</name>
<feature type="transmembrane region" description="Helical" evidence="1">
    <location>
        <begin position="112"/>
        <end position="130"/>
    </location>
</feature>
<proteinExistence type="predicted"/>
<protein>
    <submittedName>
        <fullName evidence="2">Metal-dependent hydrolase</fullName>
    </submittedName>
</protein>
<evidence type="ECO:0000313" key="2">
    <source>
        <dbReference type="EMBL" id="MFB0835554.1"/>
    </source>
</evidence>
<sequence>MGGNHAACGAAAWVAVSTRAEIPVAALAAEVPWVPDALAASLPALVVAGFGWIDATPAGVLTGALVCAGAALLPDADHRNATIAHALPPVSNALCAGLGAAMGGHRKGTHSLFGLVAAVVIAGVLGLVTLETARFGTVYLGAGATTVLLTAFAAKALRFIPDTMRRFPWAAGLAAGALVALFAPEDPRWFAVAVGLGAAVHVAGDLITTGGVALTWPLRIRRPRRFGRVPVLRHVWRPNGNLAVPVLGNAGSVREWLLSVPVAAYALAGISAATVEALRGGGTELGRFFGL</sequence>
<dbReference type="Pfam" id="PF04307">
    <property type="entry name" value="YdjM"/>
    <property type="match status" value="1"/>
</dbReference>
<dbReference type="RefSeq" id="WP_373972722.1">
    <property type="nucleotide sequence ID" value="NZ_JBHDLJ010000011.1"/>
</dbReference>
<feature type="transmembrane region" description="Helical" evidence="1">
    <location>
        <begin position="136"/>
        <end position="154"/>
    </location>
</feature>
<dbReference type="EMBL" id="JBHDLJ010000011">
    <property type="protein sequence ID" value="MFB0835554.1"/>
    <property type="molecule type" value="Genomic_DNA"/>
</dbReference>
<comment type="caution">
    <text evidence="2">The sequence shown here is derived from an EMBL/GenBank/DDBJ whole genome shotgun (WGS) entry which is preliminary data.</text>
</comment>
<evidence type="ECO:0000313" key="3">
    <source>
        <dbReference type="Proteomes" id="UP001575652"/>
    </source>
</evidence>
<keyword evidence="2" id="KW-0378">Hydrolase</keyword>
<accession>A0ABV4UR59</accession>
<organism evidence="2 3">
    <name type="scientific">Arthrobacter halodurans</name>
    <dbReference type="NCBI Taxonomy" id="516699"/>
    <lineage>
        <taxon>Bacteria</taxon>
        <taxon>Bacillati</taxon>
        <taxon>Actinomycetota</taxon>
        <taxon>Actinomycetes</taxon>
        <taxon>Micrococcales</taxon>
        <taxon>Micrococcaceae</taxon>
        <taxon>Arthrobacter</taxon>
    </lineage>
</organism>